<evidence type="ECO:0000256" key="3">
    <source>
        <dbReference type="SAM" id="MobiDB-lite"/>
    </source>
</evidence>
<evidence type="ECO:0008006" key="6">
    <source>
        <dbReference type="Google" id="ProtNLM"/>
    </source>
</evidence>
<dbReference type="GO" id="GO:0042254">
    <property type="term" value="P:ribosome biogenesis"/>
    <property type="evidence" value="ECO:0007669"/>
    <property type="project" value="UniProtKB-KW"/>
</dbReference>
<proteinExistence type="predicted"/>
<dbReference type="NCBIfam" id="NF003560">
    <property type="entry name" value="PRK05244.1-1"/>
    <property type="match status" value="1"/>
</dbReference>
<dbReference type="RefSeq" id="WP_085285476.1">
    <property type="nucleotide sequence ID" value="NZ_FOBI01000012.1"/>
</dbReference>
<keyword evidence="5" id="KW-1185">Reference proteome</keyword>
<evidence type="ECO:0000256" key="1">
    <source>
        <dbReference type="ARBA" id="ARBA00022468"/>
    </source>
</evidence>
<dbReference type="InterPro" id="IPR007336">
    <property type="entry name" value="YihI"/>
</dbReference>
<gene>
    <name evidence="4" type="ORF">SAMN05216262_11253</name>
</gene>
<protein>
    <recommendedName>
        <fullName evidence="6">Der GTPase-activating protein YihI</fullName>
    </recommendedName>
</protein>
<reference evidence="5" key="1">
    <citation type="submission" date="2016-10" db="EMBL/GenBank/DDBJ databases">
        <authorList>
            <person name="Varghese N."/>
            <person name="Submissions S."/>
        </authorList>
    </citation>
    <scope>NUCLEOTIDE SEQUENCE [LARGE SCALE GENOMIC DNA]</scope>
    <source>
        <strain evidence="5">CGMCC 1.9127</strain>
    </source>
</reference>
<feature type="region of interest" description="Disordered" evidence="3">
    <location>
        <begin position="160"/>
        <end position="194"/>
    </location>
</feature>
<accession>A0A1H7QP37</accession>
<name>A0A1H7QP37_9GAMM</name>
<sequence length="194" mass="21494">MSRTKKSRKPGTGSIGMLKDDKKKLAQPAPRKAKKKKGKEAGNRQKEAQQKSDKNTHASANKDPRIGNKTPIDLGKPSRTPSNTKTDKSKEKTQANSPIAAIRTAEPVASLAEQLRAIEQDSKLLEIIEKQDTNTALTSIEVDYFNDLMTQHEKLSQLLGLDDENDAEAADMHQPTSEDALWDKLDQSDLSKFE</sequence>
<evidence type="ECO:0000313" key="4">
    <source>
        <dbReference type="EMBL" id="SEL49736.1"/>
    </source>
</evidence>
<dbReference type="EMBL" id="FOBI01000012">
    <property type="protein sequence ID" value="SEL49736.1"/>
    <property type="molecule type" value="Genomic_DNA"/>
</dbReference>
<organism evidence="4 5">
    <name type="scientific">Colwellia chukchiensis</name>
    <dbReference type="NCBI Taxonomy" id="641665"/>
    <lineage>
        <taxon>Bacteria</taxon>
        <taxon>Pseudomonadati</taxon>
        <taxon>Pseudomonadota</taxon>
        <taxon>Gammaproteobacteria</taxon>
        <taxon>Alteromonadales</taxon>
        <taxon>Colwelliaceae</taxon>
        <taxon>Colwellia</taxon>
    </lineage>
</organism>
<dbReference type="OrthoDB" id="5677577at2"/>
<keyword evidence="1" id="KW-0343">GTPase activation</keyword>
<evidence type="ECO:0000256" key="2">
    <source>
        <dbReference type="ARBA" id="ARBA00022517"/>
    </source>
</evidence>
<feature type="compositionally biased region" description="Basic and acidic residues" evidence="3">
    <location>
        <begin position="181"/>
        <end position="194"/>
    </location>
</feature>
<dbReference type="AlphaFoldDB" id="A0A1H7QP37"/>
<feature type="compositionally biased region" description="Basic and acidic residues" evidence="3">
    <location>
        <begin position="39"/>
        <end position="66"/>
    </location>
</feature>
<dbReference type="Proteomes" id="UP000199297">
    <property type="component" value="Unassembled WGS sequence"/>
</dbReference>
<dbReference type="STRING" id="641665.GCA_002104455_01093"/>
<evidence type="ECO:0000313" key="5">
    <source>
        <dbReference type="Proteomes" id="UP000199297"/>
    </source>
</evidence>
<dbReference type="Pfam" id="PF04220">
    <property type="entry name" value="YihI"/>
    <property type="match status" value="1"/>
</dbReference>
<keyword evidence="2" id="KW-0690">Ribosome biogenesis</keyword>
<feature type="region of interest" description="Disordered" evidence="3">
    <location>
        <begin position="1"/>
        <end position="104"/>
    </location>
</feature>
<dbReference type="GO" id="GO:0005096">
    <property type="term" value="F:GTPase activator activity"/>
    <property type="evidence" value="ECO:0007669"/>
    <property type="project" value="UniProtKB-KW"/>
</dbReference>